<evidence type="ECO:0000256" key="6">
    <source>
        <dbReference type="ARBA" id="ARBA00023034"/>
    </source>
</evidence>
<evidence type="ECO:0000256" key="3">
    <source>
        <dbReference type="ARBA" id="ARBA00020978"/>
    </source>
</evidence>
<dbReference type="EMBL" id="CM003098">
    <property type="protein sequence ID" value="KUI64550.1"/>
    <property type="molecule type" value="Genomic_DNA"/>
</dbReference>
<keyword evidence="10" id="KW-1185">Reference proteome</keyword>
<accession>A0A194VL14</accession>
<feature type="compositionally biased region" description="Basic and acidic residues" evidence="8">
    <location>
        <begin position="911"/>
        <end position="946"/>
    </location>
</feature>
<dbReference type="Proteomes" id="UP000078559">
    <property type="component" value="Chromosome 1"/>
</dbReference>
<evidence type="ECO:0000313" key="9">
    <source>
        <dbReference type="EMBL" id="KUI64550.1"/>
    </source>
</evidence>
<gene>
    <name evidence="9" type="ORF">VM1G_00858</name>
</gene>
<comment type="similarity">
    <text evidence="2">Belongs to the COG1 family.</text>
</comment>
<keyword evidence="5" id="KW-0653">Protein transport</keyword>
<name>A0A194VL14_CYTMA</name>
<evidence type="ECO:0000313" key="10">
    <source>
        <dbReference type="Proteomes" id="UP000078559"/>
    </source>
</evidence>
<organism evidence="9 10">
    <name type="scientific">Cytospora mali</name>
    <name type="common">Apple Valsa canker fungus</name>
    <name type="synonym">Valsa mali</name>
    <dbReference type="NCBI Taxonomy" id="578113"/>
    <lineage>
        <taxon>Eukaryota</taxon>
        <taxon>Fungi</taxon>
        <taxon>Dikarya</taxon>
        <taxon>Ascomycota</taxon>
        <taxon>Pezizomycotina</taxon>
        <taxon>Sordariomycetes</taxon>
        <taxon>Sordariomycetidae</taxon>
        <taxon>Diaporthales</taxon>
        <taxon>Cytosporaceae</taxon>
        <taxon>Cytospora</taxon>
    </lineage>
</organism>
<dbReference type="GO" id="GO:0015031">
    <property type="term" value="P:protein transport"/>
    <property type="evidence" value="ECO:0007669"/>
    <property type="project" value="UniProtKB-KW"/>
</dbReference>
<evidence type="ECO:0000256" key="2">
    <source>
        <dbReference type="ARBA" id="ARBA00006653"/>
    </source>
</evidence>
<dbReference type="PANTHER" id="PTHR31658">
    <property type="entry name" value="CONSERVED OLIGOMERIC GOLGI COMPLEX SUBUNIT 1"/>
    <property type="match status" value="1"/>
</dbReference>
<dbReference type="AlphaFoldDB" id="A0A194VL14"/>
<feature type="region of interest" description="Disordered" evidence="8">
    <location>
        <begin position="895"/>
        <end position="954"/>
    </location>
</feature>
<feature type="compositionally biased region" description="Basic and acidic residues" evidence="8">
    <location>
        <begin position="701"/>
        <end position="710"/>
    </location>
</feature>
<sequence length="975" mass="107365">MASNLPDQDLSTLTSSAQIFSSTGAGSPSYTLPQIRALHKHIHVAIDDKQARLRTQVGGSYRELLGTADAIVRMRGDMDEAQGILGRMGARCGRAVVGGKAAGLARFVGEGEEGKRGKGLAGVAGAKILAGCVLCLGRLLKREGAVEGAAQGGERLMAAAKVLVLGRLLVKGFEEKRPDSDVKAAVESSVKSLDRLRKRLLRGIDRVLETVGETTNRDLALKALCAYSLATDSGTHDVIRHFLDIRGSAMASVFDVEEHRSTLDVVKGLELYTKTILDVQFLVPNKLTDALASLKKEKLLSDPTLRELEGLRLDIYEQWCSEAIQNYKPAIRHDDLDGRQAVDMLTKWSSKGSEVLLQGLEKTLERTTEFKAIMDMRTEVLQLWIRDGGKARGFDPSIMLDKLRKTINTHVMGVLGSKVNKLRLVGSEVAATLEVWQSGVTDTQQGLWDTDTLDMDLHHGASLFAQDVIARLYGRNDAVSRAVTGYLSWAQVIDDVEEVVEQLKKQRWDNDVDEIEDEETIEQRQQVLSREDPAKLQERLHAALEKAFTELDEQLGKLWDANKDGEKSGKIAMYLLRILRDIRAKLPKLEAIKGFGLGMVSALQERIVATVALDPVEDFTASVLTRKVVVGRSLWEGEPELPTSPSPGVFRLLRNLTMAMGDAGTDLWSPSAVSALKKFLSKELSERWTKALETDFVDGKSKVEDEKPAADAENGGEEEAAKEEESGAEGTEDAAIAEKLRKDLLVQWLFDIAILKCSISTSETADELKELEEAVWKRTDVEGTSARQRLNKTPHEYWKRSSLFHEPVQPSKHLLGIHRVHDIPLRLPDELFDAQQAVTVQVGTQPLLHLLQDQTPKPVILGRRRLKHGIDEPGLLELNGADPLAHDQRLVALGGPKPLDKCPRGTSLGDEAERAEGGEEEGVRSTVDEVRVRDEGGGESYHRPVEPDNEDLGYCRRSVSPAGSVFEMDTSAPLE</sequence>
<dbReference type="Pfam" id="PF08700">
    <property type="entry name" value="VPS51_Exo84_N"/>
    <property type="match status" value="1"/>
</dbReference>
<evidence type="ECO:0000256" key="5">
    <source>
        <dbReference type="ARBA" id="ARBA00022927"/>
    </source>
</evidence>
<feature type="compositionally biased region" description="Acidic residues" evidence="8">
    <location>
        <begin position="714"/>
        <end position="732"/>
    </location>
</feature>
<comment type="subcellular location">
    <subcellularLocation>
        <location evidence="1">Golgi apparatus membrane</location>
        <topology evidence="1">Peripheral membrane protein</topology>
    </subcellularLocation>
</comment>
<dbReference type="InterPro" id="IPR033370">
    <property type="entry name" value="COG1"/>
</dbReference>
<protein>
    <recommendedName>
        <fullName evidence="3">Conserved oligomeric Golgi complex subunit 1</fullName>
    </recommendedName>
</protein>
<keyword evidence="6" id="KW-0333">Golgi apparatus</keyword>
<dbReference type="GO" id="GO:0006891">
    <property type="term" value="P:intra-Golgi vesicle-mediated transport"/>
    <property type="evidence" value="ECO:0007669"/>
    <property type="project" value="InterPro"/>
</dbReference>
<proteinExistence type="inferred from homology"/>
<evidence type="ECO:0000256" key="4">
    <source>
        <dbReference type="ARBA" id="ARBA00022448"/>
    </source>
</evidence>
<evidence type="ECO:0000256" key="1">
    <source>
        <dbReference type="ARBA" id="ARBA00004395"/>
    </source>
</evidence>
<dbReference type="PANTHER" id="PTHR31658:SF0">
    <property type="entry name" value="CONSERVED OLIGOMERIC GOLGI COMPLEX SUBUNIT 1"/>
    <property type="match status" value="1"/>
</dbReference>
<keyword evidence="7" id="KW-0472">Membrane</keyword>
<dbReference type="GO" id="GO:0000139">
    <property type="term" value="C:Golgi membrane"/>
    <property type="evidence" value="ECO:0007669"/>
    <property type="project" value="UniProtKB-SubCell"/>
</dbReference>
<feature type="region of interest" description="Disordered" evidence="8">
    <location>
        <begin position="701"/>
        <end position="732"/>
    </location>
</feature>
<dbReference type="OrthoDB" id="46189at2759"/>
<keyword evidence="4" id="KW-0813">Transport</keyword>
<reference evidence="9" key="1">
    <citation type="submission" date="2014-12" db="EMBL/GenBank/DDBJ databases">
        <title>Genome Sequence of Valsa Canker Pathogens Uncovers a Specific Adaption of Colonization on Woody Bark.</title>
        <authorList>
            <person name="Yin Z."/>
            <person name="Liu H."/>
            <person name="Gao X."/>
            <person name="Li Z."/>
            <person name="Song N."/>
            <person name="Ke X."/>
            <person name="Dai Q."/>
            <person name="Wu Y."/>
            <person name="Sun Y."/>
            <person name="Xu J.-R."/>
            <person name="Kang Z.K."/>
            <person name="Wang L."/>
            <person name="Huang L."/>
        </authorList>
    </citation>
    <scope>NUCLEOTIDE SEQUENCE [LARGE SCALE GENOMIC DNA]</scope>
    <source>
        <strain evidence="9">03-8</strain>
    </source>
</reference>
<evidence type="ECO:0000256" key="8">
    <source>
        <dbReference type="SAM" id="MobiDB-lite"/>
    </source>
</evidence>
<evidence type="ECO:0000256" key="7">
    <source>
        <dbReference type="ARBA" id="ARBA00023136"/>
    </source>
</evidence>
<dbReference type="GO" id="GO:0017119">
    <property type="term" value="C:Golgi transport complex"/>
    <property type="evidence" value="ECO:0007669"/>
    <property type="project" value="InterPro"/>
</dbReference>
<dbReference type="SMR" id="A0A194VL14"/>